<proteinExistence type="inferred from homology"/>
<comment type="similarity">
    <text evidence="1 2">Belongs to the UPF0225 family.</text>
</comment>
<organism evidence="4 5">
    <name type="scientific">Sulfurospirillum tamanense</name>
    <dbReference type="NCBI Taxonomy" id="2813362"/>
    <lineage>
        <taxon>Bacteria</taxon>
        <taxon>Pseudomonadati</taxon>
        <taxon>Campylobacterota</taxon>
        <taxon>Epsilonproteobacteria</taxon>
        <taxon>Campylobacterales</taxon>
        <taxon>Sulfurospirillaceae</taxon>
        <taxon>Sulfurospirillum</taxon>
    </lineage>
</organism>
<gene>
    <name evidence="4" type="ORF">JWV37_10880</name>
</gene>
<dbReference type="HAMAP" id="MF_00612">
    <property type="entry name" value="UPF0225"/>
    <property type="match status" value="1"/>
</dbReference>
<sequence>MSASFPCPCGSKIPYAQCCEPFHVQGKAPTAEMLMRSRYSAFALNLVDYLVDTTHPDGRTKSLKEEIRLTCKRLVWTGLEVLSVWQGGERDKVGKVVFRASYVQEGKEGIHEEHSRFKRYKGAWMYVDGEVK</sequence>
<dbReference type="EMBL" id="JAFHKK010000030">
    <property type="protein sequence ID" value="MBN2965287.1"/>
    <property type="molecule type" value="Genomic_DNA"/>
</dbReference>
<dbReference type="Pfam" id="PF17775">
    <property type="entry name" value="YchJ_M-like"/>
    <property type="match status" value="1"/>
</dbReference>
<evidence type="ECO:0000259" key="3">
    <source>
        <dbReference type="Pfam" id="PF17775"/>
    </source>
</evidence>
<reference evidence="5" key="1">
    <citation type="submission" date="2021-02" db="EMBL/GenBank/DDBJ databases">
        <title>Sulfurospirillum tamanensis sp. nov.</title>
        <authorList>
            <person name="Merkel A.Y."/>
        </authorList>
    </citation>
    <scope>NUCLEOTIDE SEQUENCE [LARGE SCALE GENOMIC DNA]</scope>
    <source>
        <strain evidence="5">T05b</strain>
    </source>
</reference>
<name>A0ABS2WUG3_9BACT</name>
<evidence type="ECO:0000256" key="2">
    <source>
        <dbReference type="HAMAP-Rule" id="MF_00612"/>
    </source>
</evidence>
<dbReference type="PANTHER" id="PTHR33747">
    <property type="entry name" value="UPF0225 PROTEIN SCO1677"/>
    <property type="match status" value="1"/>
</dbReference>
<keyword evidence="5" id="KW-1185">Reference proteome</keyword>
<dbReference type="SUPFAM" id="SSF54427">
    <property type="entry name" value="NTF2-like"/>
    <property type="match status" value="1"/>
</dbReference>
<dbReference type="RefSeq" id="WP_205459834.1">
    <property type="nucleotide sequence ID" value="NZ_JAFHKK010000030.1"/>
</dbReference>
<accession>A0ABS2WUG3</accession>
<dbReference type="InterPro" id="IPR023006">
    <property type="entry name" value="YchJ-like"/>
</dbReference>
<protein>
    <recommendedName>
        <fullName evidence="2">UPF0225 protein JWV37_10880</fullName>
    </recommendedName>
</protein>
<reference evidence="4 5" key="2">
    <citation type="submission" date="2021-02" db="EMBL/GenBank/DDBJ databases">
        <title>Sulfurospirillum tamanensis sp. nov.</title>
        <authorList>
            <person name="Frolova A."/>
            <person name="Merkel A."/>
            <person name="Slobodkin A."/>
        </authorList>
    </citation>
    <scope>NUCLEOTIDE SEQUENCE [LARGE SCALE GENOMIC DNA]</scope>
    <source>
        <strain evidence="4 5">T05b</strain>
    </source>
</reference>
<evidence type="ECO:0000256" key="1">
    <source>
        <dbReference type="ARBA" id="ARBA00010839"/>
    </source>
</evidence>
<dbReference type="Gene3D" id="3.10.450.50">
    <property type="match status" value="1"/>
</dbReference>
<dbReference type="InterPro" id="IPR004027">
    <property type="entry name" value="SEC_C_motif"/>
</dbReference>
<dbReference type="InterPro" id="IPR048469">
    <property type="entry name" value="YchJ-like_M"/>
</dbReference>
<dbReference type="Proteomes" id="UP000703590">
    <property type="component" value="Unassembled WGS sequence"/>
</dbReference>
<dbReference type="InterPro" id="IPR032710">
    <property type="entry name" value="NTF2-like_dom_sf"/>
</dbReference>
<evidence type="ECO:0000313" key="5">
    <source>
        <dbReference type="Proteomes" id="UP000703590"/>
    </source>
</evidence>
<reference evidence="4 5" key="3">
    <citation type="submission" date="2021-02" db="EMBL/GenBank/DDBJ databases">
        <authorList>
            <person name="Merkel A.Y."/>
        </authorList>
    </citation>
    <scope>NUCLEOTIDE SEQUENCE [LARGE SCALE GENOMIC DNA]</scope>
    <source>
        <strain evidence="4 5">T05b</strain>
    </source>
</reference>
<feature type="domain" description="YchJ-like middle NTF2-like" evidence="3">
    <location>
        <begin position="30"/>
        <end position="129"/>
    </location>
</feature>
<evidence type="ECO:0000313" key="4">
    <source>
        <dbReference type="EMBL" id="MBN2965287.1"/>
    </source>
</evidence>
<dbReference type="Pfam" id="PF02810">
    <property type="entry name" value="SEC-C"/>
    <property type="match status" value="1"/>
</dbReference>
<comment type="caution">
    <text evidence="4">The sequence shown here is derived from an EMBL/GenBank/DDBJ whole genome shotgun (WGS) entry which is preliminary data.</text>
</comment>
<dbReference type="PANTHER" id="PTHR33747:SF1">
    <property type="entry name" value="ADENYLATE CYCLASE-ASSOCIATED CAP C-TERMINAL DOMAIN-CONTAINING PROTEIN"/>
    <property type="match status" value="1"/>
</dbReference>